<protein>
    <submittedName>
        <fullName evidence="2">Alpha/beta hydrolase family protein</fullName>
    </submittedName>
</protein>
<sequence>MKWAIRDLLNPVATRSLLYGADPFDLESILKKIDNIKVKSGKQIQNVWLDEWHAKIDRYTELRDKAEEAGNKISAREYAKMIAQCHYACFMVNIEDVEHKTEIYNGLVESYKHYAKLCKNKIEYVEIDTKAGKIPAYIHYPDSGRKTDYPVVITYSGIGSCKEELEMLAAPLNERGIAVITPDMPGAGAAIIYNNIKCGGKQIEAAFDGIYKFVKNHKKLNEKNMANFGLCMGGGYAFRATVKNPKIKACVSLFPLLMNFADQGSIPVWMKRGKWSSYQYSDDYLEGMRTLEEGTHKSDFLMVYSSDDNWMTPEASQKLLDKAKGYKESIHIEDKPAYVSEETIMHAMPVGEQYHWVKHIAADFIAARLMGGKK</sequence>
<accession>A0A1K1NWL7</accession>
<reference evidence="2 3" key="1">
    <citation type="submission" date="2016-11" db="EMBL/GenBank/DDBJ databases">
        <authorList>
            <person name="Jaros S."/>
            <person name="Januszkiewicz K."/>
            <person name="Wedrychowicz H."/>
        </authorList>
    </citation>
    <scope>NUCLEOTIDE SEQUENCE [LARGE SCALE GENOMIC DNA]</scope>
    <source>
        <strain evidence="2 3">YL228</strain>
    </source>
</reference>
<evidence type="ECO:0000313" key="3">
    <source>
        <dbReference type="Proteomes" id="UP000183461"/>
    </source>
</evidence>
<dbReference type="InterPro" id="IPR029058">
    <property type="entry name" value="AB_hydrolase_fold"/>
</dbReference>
<keyword evidence="1 2" id="KW-0378">Hydrolase</keyword>
<name>A0A1K1NWL7_RUMFL</name>
<dbReference type="PANTHER" id="PTHR22946">
    <property type="entry name" value="DIENELACTONE HYDROLASE DOMAIN-CONTAINING PROTEIN-RELATED"/>
    <property type="match status" value="1"/>
</dbReference>
<dbReference type="RefSeq" id="WP_037325208.1">
    <property type="nucleotide sequence ID" value="NZ_CAMIZA010000033.1"/>
</dbReference>
<dbReference type="GO" id="GO:0016787">
    <property type="term" value="F:hydrolase activity"/>
    <property type="evidence" value="ECO:0007669"/>
    <property type="project" value="UniProtKB-KW"/>
</dbReference>
<dbReference type="AlphaFoldDB" id="A0A1K1NWL7"/>
<dbReference type="Pfam" id="PF06500">
    <property type="entry name" value="FrsA-like"/>
    <property type="match status" value="1"/>
</dbReference>
<dbReference type="InterPro" id="IPR050261">
    <property type="entry name" value="FrsA_esterase"/>
</dbReference>
<proteinExistence type="predicted"/>
<dbReference type="Gene3D" id="3.40.50.1820">
    <property type="entry name" value="alpha/beta hydrolase"/>
    <property type="match status" value="1"/>
</dbReference>
<dbReference type="EMBL" id="FPIP01000006">
    <property type="protein sequence ID" value="SFW39695.1"/>
    <property type="molecule type" value="Genomic_DNA"/>
</dbReference>
<organism evidence="2 3">
    <name type="scientific">Ruminococcus flavefaciens</name>
    <dbReference type="NCBI Taxonomy" id="1265"/>
    <lineage>
        <taxon>Bacteria</taxon>
        <taxon>Bacillati</taxon>
        <taxon>Bacillota</taxon>
        <taxon>Clostridia</taxon>
        <taxon>Eubacteriales</taxon>
        <taxon>Oscillospiraceae</taxon>
        <taxon>Ruminococcus</taxon>
    </lineage>
</organism>
<evidence type="ECO:0000256" key="1">
    <source>
        <dbReference type="ARBA" id="ARBA00022801"/>
    </source>
</evidence>
<dbReference type="InterPro" id="IPR010520">
    <property type="entry name" value="FrsA-like"/>
</dbReference>
<dbReference type="PANTHER" id="PTHR22946:SF12">
    <property type="entry name" value="CONIDIAL PIGMENT BIOSYNTHESIS PROTEIN AYG1 (AFU_ORTHOLOGUE AFUA_2G17550)"/>
    <property type="match status" value="1"/>
</dbReference>
<evidence type="ECO:0000313" key="2">
    <source>
        <dbReference type="EMBL" id="SFW39695.1"/>
    </source>
</evidence>
<dbReference type="Proteomes" id="UP000183461">
    <property type="component" value="Unassembled WGS sequence"/>
</dbReference>
<gene>
    <name evidence="2" type="ORF">SAMN02910280_2283</name>
</gene>
<dbReference type="SUPFAM" id="SSF53474">
    <property type="entry name" value="alpha/beta-Hydrolases"/>
    <property type="match status" value="1"/>
</dbReference>